<accession>A0AAD9V641</accession>
<protein>
    <recommendedName>
        <fullName evidence="1">Integrase core domain-containing protein</fullName>
    </recommendedName>
</protein>
<dbReference type="EMBL" id="JARQWQ010000028">
    <property type="protein sequence ID" value="KAK2562624.1"/>
    <property type="molecule type" value="Genomic_DNA"/>
</dbReference>
<name>A0AAD9V641_ACRCE</name>
<feature type="domain" description="Integrase core" evidence="1">
    <location>
        <begin position="121"/>
        <end position="288"/>
    </location>
</feature>
<dbReference type="InterPro" id="IPR058913">
    <property type="entry name" value="Integrase_dom_put"/>
</dbReference>
<dbReference type="PANTHER" id="PTHR46791">
    <property type="entry name" value="EXPRESSED PROTEIN"/>
    <property type="match status" value="1"/>
</dbReference>
<proteinExistence type="predicted"/>
<evidence type="ECO:0000313" key="3">
    <source>
        <dbReference type="Proteomes" id="UP001249851"/>
    </source>
</evidence>
<keyword evidence="3" id="KW-1185">Reference proteome</keyword>
<evidence type="ECO:0000313" key="2">
    <source>
        <dbReference type="EMBL" id="KAK2562624.1"/>
    </source>
</evidence>
<organism evidence="2 3">
    <name type="scientific">Acropora cervicornis</name>
    <name type="common">Staghorn coral</name>
    <dbReference type="NCBI Taxonomy" id="6130"/>
    <lineage>
        <taxon>Eukaryota</taxon>
        <taxon>Metazoa</taxon>
        <taxon>Cnidaria</taxon>
        <taxon>Anthozoa</taxon>
        <taxon>Hexacorallia</taxon>
        <taxon>Scleractinia</taxon>
        <taxon>Astrocoeniina</taxon>
        <taxon>Acroporidae</taxon>
        <taxon>Acropora</taxon>
    </lineage>
</organism>
<dbReference type="Proteomes" id="UP001249851">
    <property type="component" value="Unassembled WGS sequence"/>
</dbReference>
<reference evidence="2" key="1">
    <citation type="journal article" date="2023" name="G3 (Bethesda)">
        <title>Whole genome assembly and annotation of the endangered Caribbean coral Acropora cervicornis.</title>
        <authorList>
            <person name="Selwyn J.D."/>
            <person name="Vollmer S.V."/>
        </authorList>
    </citation>
    <scope>NUCLEOTIDE SEQUENCE</scope>
    <source>
        <strain evidence="2">K2</strain>
    </source>
</reference>
<evidence type="ECO:0000259" key="1">
    <source>
        <dbReference type="Pfam" id="PF24764"/>
    </source>
</evidence>
<dbReference type="Pfam" id="PF24764">
    <property type="entry name" value="rva_4"/>
    <property type="match status" value="1"/>
</dbReference>
<reference evidence="2" key="2">
    <citation type="journal article" date="2023" name="Science">
        <title>Genomic signatures of disease resistance in endangered staghorn corals.</title>
        <authorList>
            <person name="Vollmer S.V."/>
            <person name="Selwyn J.D."/>
            <person name="Despard B.A."/>
            <person name="Roesel C.L."/>
        </authorList>
    </citation>
    <scope>NUCLEOTIDE SEQUENCE</scope>
    <source>
        <strain evidence="2">K2</strain>
    </source>
</reference>
<sequence length="307" mass="36217">MEDRNDLIEHYFNLGYEQKEILSCLLLIHDENLNSRQLRRILARRGLTRRKHVSNLSTVVNRIEQELQCSGRNIGYRSMWQRLVVDHDLVVTKETARHTLRFLDLEGVDERLRHRLQRRQYKGRGPNFLWHIDGFVKLKPYGFCIQGGIDGYSKRILWLEVGISNNKPAFIAKYFVGCVKVAGGTENTYVAGIQRFLRNDSCDSFFKDKSFMYGRSISNQQIEALWSQLRRRCASWWMEHFKELRGSGLYCDSNPVHVDGLRFCYMGLIRDELHRFARLWNNHRIRPAINCESPSGRPDLLYYLPEV</sequence>
<comment type="caution">
    <text evidence="2">The sequence shown here is derived from an EMBL/GenBank/DDBJ whole genome shotgun (WGS) entry which is preliminary data.</text>
</comment>
<dbReference type="AlphaFoldDB" id="A0AAD9V641"/>
<gene>
    <name evidence="2" type="ORF">P5673_014312</name>
</gene>
<dbReference type="PANTHER" id="PTHR46791:SF13">
    <property type="entry name" value="CLR5 DOMAIN-CONTAINING PROTEIN"/>
    <property type="match status" value="1"/>
</dbReference>